<evidence type="ECO:0000313" key="1">
    <source>
        <dbReference type="EMBL" id="AXF57414.1"/>
    </source>
</evidence>
<name>A0A345C2I3_9BACI</name>
<dbReference type="KEGG" id="rue:DT065_16435"/>
<proteinExistence type="predicted"/>
<protein>
    <submittedName>
        <fullName evidence="1">Uncharacterized protein</fullName>
    </submittedName>
</protein>
<dbReference type="AlphaFoldDB" id="A0A345C2I3"/>
<accession>A0A345C2I3</accession>
<dbReference type="Proteomes" id="UP000252100">
    <property type="component" value="Chromosome"/>
</dbReference>
<dbReference type="RefSeq" id="WP_114375218.1">
    <property type="nucleotide sequence ID" value="NZ_CP031092.1"/>
</dbReference>
<keyword evidence="2" id="KW-1185">Reference proteome</keyword>
<gene>
    <name evidence="1" type="ORF">DT065_16435</name>
</gene>
<evidence type="ECO:0000313" key="2">
    <source>
        <dbReference type="Proteomes" id="UP000252100"/>
    </source>
</evidence>
<reference evidence="1 2" key="1">
    <citation type="journal article" date="2018" name="J. Microbiol.">
        <title>Salicibibacter kimchii gen. nov., sp. nov., a moderately halophilic and alkalitolerant bacterium in the family Bacillaceae, isolated from kimchi.</title>
        <authorList>
            <person name="Jang J.Y."/>
            <person name="Oh Y.J."/>
            <person name="Lim S.K."/>
            <person name="Park H.K."/>
            <person name="Lee C."/>
            <person name="Kim J.Y."/>
            <person name="Lee M.A."/>
            <person name="Choi H.J."/>
        </authorList>
    </citation>
    <scope>NUCLEOTIDE SEQUENCE [LARGE SCALE GENOMIC DNA]</scope>
    <source>
        <strain evidence="1 2">NKC1-1</strain>
    </source>
</reference>
<dbReference type="EMBL" id="CP031092">
    <property type="protein sequence ID" value="AXF57414.1"/>
    <property type="molecule type" value="Genomic_DNA"/>
</dbReference>
<sequence>MNNFYYEVLEYDRTKNAEEGINQLIKNCDQDGEKILEIREHVTLGGYESMYYTFFVKISTDSQ</sequence>
<organism evidence="1 2">
    <name type="scientific">Salicibibacter kimchii</name>
    <dbReference type="NCBI Taxonomy" id="2099786"/>
    <lineage>
        <taxon>Bacteria</taxon>
        <taxon>Bacillati</taxon>
        <taxon>Bacillota</taxon>
        <taxon>Bacilli</taxon>
        <taxon>Bacillales</taxon>
        <taxon>Bacillaceae</taxon>
        <taxon>Salicibibacter</taxon>
    </lineage>
</organism>